<dbReference type="Pfam" id="PF13927">
    <property type="entry name" value="Ig_3"/>
    <property type="match status" value="1"/>
</dbReference>
<evidence type="ECO:0000256" key="1">
    <source>
        <dbReference type="ARBA" id="ARBA00004479"/>
    </source>
</evidence>
<dbReference type="SUPFAM" id="SSF48726">
    <property type="entry name" value="Immunoglobulin"/>
    <property type="match status" value="2"/>
</dbReference>
<accession>A0AAD9NES9</accession>
<keyword evidence="8" id="KW-1185">Reference proteome</keyword>
<dbReference type="InterPro" id="IPR036179">
    <property type="entry name" value="Ig-like_dom_sf"/>
</dbReference>
<dbReference type="InterPro" id="IPR051275">
    <property type="entry name" value="Cell_adhesion_signaling"/>
</dbReference>
<sequence>YGRAASIDVPPSNMSALLGSRAEFYCGVTGQGGSESLLWRKLPSFFISQDDMSVNTSKYQITDNYRLHILDLIPQDDGEYQCQIMADMFTAWLVVCDVPTSVEISWNEENRDIGRYGNLTCTCPRSKPPASLRWFKESEEITDDAIPYEQEQDSNGYGESISYLAVTITEENFDIPYRCQADVPAVENAISDEFRFSYGVRLQIINSLLLGLVLFHFI</sequence>
<feature type="domain" description="Ig-like" evidence="6">
    <location>
        <begin position="5"/>
        <end position="84"/>
    </location>
</feature>
<organism evidence="7 8">
    <name type="scientific">Paralvinella palmiformis</name>
    <dbReference type="NCBI Taxonomy" id="53620"/>
    <lineage>
        <taxon>Eukaryota</taxon>
        <taxon>Metazoa</taxon>
        <taxon>Spiralia</taxon>
        <taxon>Lophotrochozoa</taxon>
        <taxon>Annelida</taxon>
        <taxon>Polychaeta</taxon>
        <taxon>Sedentaria</taxon>
        <taxon>Canalipalpata</taxon>
        <taxon>Terebellida</taxon>
        <taxon>Terebelliformia</taxon>
        <taxon>Alvinellidae</taxon>
        <taxon>Paralvinella</taxon>
    </lineage>
</organism>
<dbReference type="AlphaFoldDB" id="A0AAD9NES9"/>
<dbReference type="PROSITE" id="PS50835">
    <property type="entry name" value="IG_LIKE"/>
    <property type="match status" value="2"/>
</dbReference>
<evidence type="ECO:0000259" key="6">
    <source>
        <dbReference type="PROSITE" id="PS50835"/>
    </source>
</evidence>
<dbReference type="Proteomes" id="UP001208570">
    <property type="component" value="Unassembled WGS sequence"/>
</dbReference>
<evidence type="ECO:0000256" key="4">
    <source>
        <dbReference type="ARBA" id="ARBA00023180"/>
    </source>
</evidence>
<proteinExistence type="predicted"/>
<evidence type="ECO:0000256" key="2">
    <source>
        <dbReference type="ARBA" id="ARBA00023136"/>
    </source>
</evidence>
<evidence type="ECO:0000313" key="8">
    <source>
        <dbReference type="Proteomes" id="UP001208570"/>
    </source>
</evidence>
<keyword evidence="2" id="KW-0472">Membrane</keyword>
<dbReference type="InterPro" id="IPR003599">
    <property type="entry name" value="Ig_sub"/>
</dbReference>
<dbReference type="EMBL" id="JAODUP010000062">
    <property type="protein sequence ID" value="KAK2164544.1"/>
    <property type="molecule type" value="Genomic_DNA"/>
</dbReference>
<evidence type="ECO:0000256" key="3">
    <source>
        <dbReference type="ARBA" id="ARBA00023157"/>
    </source>
</evidence>
<dbReference type="SMART" id="SM00409">
    <property type="entry name" value="IG"/>
    <property type="match status" value="1"/>
</dbReference>
<evidence type="ECO:0000313" key="7">
    <source>
        <dbReference type="EMBL" id="KAK2164544.1"/>
    </source>
</evidence>
<feature type="non-terminal residue" evidence="7">
    <location>
        <position position="1"/>
    </location>
</feature>
<dbReference type="GO" id="GO:0005911">
    <property type="term" value="C:cell-cell junction"/>
    <property type="evidence" value="ECO:0007669"/>
    <property type="project" value="TreeGrafter"/>
</dbReference>
<keyword evidence="3" id="KW-1015">Disulfide bond</keyword>
<dbReference type="InterPro" id="IPR007110">
    <property type="entry name" value="Ig-like_dom"/>
</dbReference>
<protein>
    <recommendedName>
        <fullName evidence="6">Ig-like domain-containing protein</fullName>
    </recommendedName>
</protein>
<comment type="subcellular location">
    <subcellularLocation>
        <location evidence="1">Membrane</location>
        <topology evidence="1">Single-pass type I membrane protein</topology>
    </subcellularLocation>
</comment>
<dbReference type="PANTHER" id="PTHR11640">
    <property type="entry name" value="NEPHRIN"/>
    <property type="match status" value="1"/>
</dbReference>
<keyword evidence="5" id="KW-0393">Immunoglobulin domain</keyword>
<dbReference type="GO" id="GO:0005886">
    <property type="term" value="C:plasma membrane"/>
    <property type="evidence" value="ECO:0007669"/>
    <property type="project" value="TreeGrafter"/>
</dbReference>
<name>A0AAD9NES9_9ANNE</name>
<evidence type="ECO:0000256" key="5">
    <source>
        <dbReference type="ARBA" id="ARBA00023319"/>
    </source>
</evidence>
<dbReference type="InterPro" id="IPR013783">
    <property type="entry name" value="Ig-like_fold"/>
</dbReference>
<dbReference type="Gene3D" id="2.60.40.10">
    <property type="entry name" value="Immunoglobulins"/>
    <property type="match status" value="2"/>
</dbReference>
<dbReference type="PANTHER" id="PTHR11640:SF31">
    <property type="entry name" value="IRREGULAR CHIASM C-ROUGHEST PROTEIN-RELATED"/>
    <property type="match status" value="1"/>
</dbReference>
<reference evidence="7" key="1">
    <citation type="journal article" date="2023" name="Mol. Biol. Evol.">
        <title>Third-Generation Sequencing Reveals the Adaptive Role of the Epigenome in Three Deep-Sea Polychaetes.</title>
        <authorList>
            <person name="Perez M."/>
            <person name="Aroh O."/>
            <person name="Sun Y."/>
            <person name="Lan Y."/>
            <person name="Juniper S.K."/>
            <person name="Young C.R."/>
            <person name="Angers B."/>
            <person name="Qian P.Y."/>
        </authorList>
    </citation>
    <scope>NUCLEOTIDE SEQUENCE</scope>
    <source>
        <strain evidence="7">P08H-3</strain>
    </source>
</reference>
<gene>
    <name evidence="7" type="ORF">LSH36_62g05000</name>
</gene>
<dbReference type="GO" id="GO:0050839">
    <property type="term" value="F:cell adhesion molecule binding"/>
    <property type="evidence" value="ECO:0007669"/>
    <property type="project" value="TreeGrafter"/>
</dbReference>
<dbReference type="GO" id="GO:0098609">
    <property type="term" value="P:cell-cell adhesion"/>
    <property type="evidence" value="ECO:0007669"/>
    <property type="project" value="TreeGrafter"/>
</dbReference>
<comment type="caution">
    <text evidence="7">The sequence shown here is derived from an EMBL/GenBank/DDBJ whole genome shotgun (WGS) entry which is preliminary data.</text>
</comment>
<feature type="domain" description="Ig-like" evidence="6">
    <location>
        <begin position="99"/>
        <end position="191"/>
    </location>
</feature>
<keyword evidence="4" id="KW-0325">Glycoprotein</keyword>